<gene>
    <name evidence="1" type="ORF">EZS28_001600</name>
</gene>
<dbReference type="Proteomes" id="UP000324800">
    <property type="component" value="Unassembled WGS sequence"/>
</dbReference>
<sequence>MSFSNIKAMFMTFAMPQYPTWFFPVLFLNFDLVIDQRYVDPVPYEALIQTVNVRIMFDDNPDPQVLSMEVIGEMGAQ</sequence>
<accession>A0A5J4X8D9</accession>
<protein>
    <submittedName>
        <fullName evidence="1">Uncharacterized protein</fullName>
    </submittedName>
</protein>
<evidence type="ECO:0000313" key="2">
    <source>
        <dbReference type="Proteomes" id="UP000324800"/>
    </source>
</evidence>
<comment type="caution">
    <text evidence="1">The sequence shown here is derived from an EMBL/GenBank/DDBJ whole genome shotgun (WGS) entry which is preliminary data.</text>
</comment>
<evidence type="ECO:0000313" key="1">
    <source>
        <dbReference type="EMBL" id="KAA6402875.1"/>
    </source>
</evidence>
<dbReference type="AlphaFoldDB" id="A0A5J4X8D9"/>
<proteinExistence type="predicted"/>
<reference evidence="1 2" key="1">
    <citation type="submission" date="2019-03" db="EMBL/GenBank/DDBJ databases">
        <title>Single cell metagenomics reveals metabolic interactions within the superorganism composed of flagellate Streblomastix strix and complex community of Bacteroidetes bacteria on its surface.</title>
        <authorList>
            <person name="Treitli S.C."/>
            <person name="Kolisko M."/>
            <person name="Husnik F."/>
            <person name="Keeling P."/>
            <person name="Hampl V."/>
        </authorList>
    </citation>
    <scope>NUCLEOTIDE SEQUENCE [LARGE SCALE GENOMIC DNA]</scope>
    <source>
        <strain evidence="1">ST1C</strain>
    </source>
</reference>
<organism evidence="1 2">
    <name type="scientific">Streblomastix strix</name>
    <dbReference type="NCBI Taxonomy" id="222440"/>
    <lineage>
        <taxon>Eukaryota</taxon>
        <taxon>Metamonada</taxon>
        <taxon>Preaxostyla</taxon>
        <taxon>Oxymonadida</taxon>
        <taxon>Streblomastigidae</taxon>
        <taxon>Streblomastix</taxon>
    </lineage>
</organism>
<name>A0A5J4X8D9_9EUKA</name>
<dbReference type="EMBL" id="SNRW01000170">
    <property type="protein sequence ID" value="KAA6402875.1"/>
    <property type="molecule type" value="Genomic_DNA"/>
</dbReference>